<evidence type="ECO:0000313" key="1">
    <source>
        <dbReference type="EMBL" id="TPE45721.1"/>
    </source>
</evidence>
<reference evidence="1 2" key="1">
    <citation type="submission" date="2019-06" db="EMBL/GenBank/DDBJ databases">
        <title>A novel bacterium of genus Marinomonas, isolated from coastal sand.</title>
        <authorList>
            <person name="Huang H."/>
            <person name="Mo K."/>
            <person name="Hu Y."/>
        </authorList>
    </citation>
    <scope>NUCLEOTIDE SEQUENCE [LARGE SCALE GENOMIC DNA]</scope>
    <source>
        <strain evidence="1 2">HB171799</strain>
    </source>
</reference>
<gene>
    <name evidence="1" type="ORF">FJM67_16355</name>
</gene>
<dbReference type="Proteomes" id="UP000315901">
    <property type="component" value="Unassembled WGS sequence"/>
</dbReference>
<dbReference type="AlphaFoldDB" id="A0A501WEV7"/>
<proteinExistence type="predicted"/>
<accession>A0A501WEV7</accession>
<sequence length="218" mass="24319">MKLETRMRQSIKRRVGNVVLREEIAQLGSKTQVTHVLKALIEDGTITRLAPGVFAKARKVNGDIQISGDVVSVLAEASEKLGIVLHKETFPKDLNSSSSSEVVIETDTPRISRKMVINGVEIKFRSVKSVRQARFAKKHKSVASYVEKLARQHKVHYVENSMDSWAGTVTRLAGDYVKSDRVENLLVALKRAGKISKKEVASLAVNYLRERKQGVRSI</sequence>
<keyword evidence="2" id="KW-1185">Reference proteome</keyword>
<protein>
    <recommendedName>
        <fullName evidence="3">Transcriptional regulator, AbiEi antitoxin, Type IV TA system</fullName>
    </recommendedName>
</protein>
<name>A0A501WEV7_9GAMM</name>
<evidence type="ECO:0008006" key="3">
    <source>
        <dbReference type="Google" id="ProtNLM"/>
    </source>
</evidence>
<organism evidence="1 2">
    <name type="scientific">Maribrevibacterium harenarium</name>
    <dbReference type="NCBI Taxonomy" id="2589817"/>
    <lineage>
        <taxon>Bacteria</taxon>
        <taxon>Pseudomonadati</taxon>
        <taxon>Pseudomonadota</taxon>
        <taxon>Gammaproteobacteria</taxon>
        <taxon>Oceanospirillales</taxon>
        <taxon>Oceanospirillaceae</taxon>
        <taxon>Maribrevibacterium</taxon>
    </lineage>
</organism>
<dbReference type="OrthoDB" id="573467at2"/>
<evidence type="ECO:0000313" key="2">
    <source>
        <dbReference type="Proteomes" id="UP000315901"/>
    </source>
</evidence>
<dbReference type="RefSeq" id="WP_140591625.1">
    <property type="nucleotide sequence ID" value="NZ_VFRR01000064.1"/>
</dbReference>
<comment type="caution">
    <text evidence="1">The sequence shown here is derived from an EMBL/GenBank/DDBJ whole genome shotgun (WGS) entry which is preliminary data.</text>
</comment>
<dbReference type="EMBL" id="VFRR01000064">
    <property type="protein sequence ID" value="TPE45721.1"/>
    <property type="molecule type" value="Genomic_DNA"/>
</dbReference>